<organism evidence="3 4">
    <name type="scientific">Clavelina lepadiformis</name>
    <name type="common">Light-bulb sea squirt</name>
    <name type="synonym">Ascidia lepadiformis</name>
    <dbReference type="NCBI Taxonomy" id="159417"/>
    <lineage>
        <taxon>Eukaryota</taxon>
        <taxon>Metazoa</taxon>
        <taxon>Chordata</taxon>
        <taxon>Tunicata</taxon>
        <taxon>Ascidiacea</taxon>
        <taxon>Aplousobranchia</taxon>
        <taxon>Clavelinidae</taxon>
        <taxon>Clavelina</taxon>
    </lineage>
</organism>
<name>A0ABP0GST9_CLALP</name>
<dbReference type="EMBL" id="CAWYQH010000141">
    <property type="protein sequence ID" value="CAK8694662.1"/>
    <property type="molecule type" value="Genomic_DNA"/>
</dbReference>
<keyword evidence="2" id="KW-0732">Signal</keyword>
<sequence>MKILVSLIGLLVAVNAQGGFFAPGAQEPEWSLVAGSQPKDRSYEVRLYKAAKWVSTKIIGSSQRRAQSLGFQRLFAYISKSNSRGAKIAMTTPVRSEIHWNCNLIEYTVSFYIPAEFQQDPPKPSDPTVYIEERPDFVVYARQFEGFAFRPMFYEQRLELLRALERNQVQNIVLYTFETAQYNSPWDLVGRRNEVWIYNEENSPRGADRSC</sequence>
<dbReference type="InterPro" id="IPR006917">
    <property type="entry name" value="SOUL_heme-bd"/>
</dbReference>
<evidence type="ECO:0000256" key="1">
    <source>
        <dbReference type="ARBA" id="ARBA00009817"/>
    </source>
</evidence>
<dbReference type="PANTHER" id="PTHR11220">
    <property type="entry name" value="HEME-BINDING PROTEIN-RELATED"/>
    <property type="match status" value="1"/>
</dbReference>
<evidence type="ECO:0008006" key="5">
    <source>
        <dbReference type="Google" id="ProtNLM"/>
    </source>
</evidence>
<gene>
    <name evidence="3" type="ORF">CVLEPA_LOCUS28016</name>
</gene>
<protein>
    <recommendedName>
        <fullName evidence="5">Heme-binding protein 2</fullName>
    </recommendedName>
</protein>
<feature type="signal peptide" evidence="2">
    <location>
        <begin position="1"/>
        <end position="16"/>
    </location>
</feature>
<reference evidence="3 4" key="1">
    <citation type="submission" date="2024-02" db="EMBL/GenBank/DDBJ databases">
        <authorList>
            <person name="Daric V."/>
            <person name="Darras S."/>
        </authorList>
    </citation>
    <scope>NUCLEOTIDE SEQUENCE [LARGE SCALE GENOMIC DNA]</scope>
</reference>
<accession>A0ABP0GST9</accession>
<dbReference type="SUPFAM" id="SSF55136">
    <property type="entry name" value="Probable bacterial effector-binding domain"/>
    <property type="match status" value="1"/>
</dbReference>
<comment type="caution">
    <text evidence="3">The sequence shown here is derived from an EMBL/GenBank/DDBJ whole genome shotgun (WGS) entry which is preliminary data.</text>
</comment>
<proteinExistence type="inferred from homology"/>
<evidence type="ECO:0000313" key="4">
    <source>
        <dbReference type="Proteomes" id="UP001642483"/>
    </source>
</evidence>
<evidence type="ECO:0000256" key="2">
    <source>
        <dbReference type="SAM" id="SignalP"/>
    </source>
</evidence>
<dbReference type="Proteomes" id="UP001642483">
    <property type="component" value="Unassembled WGS sequence"/>
</dbReference>
<dbReference type="PANTHER" id="PTHR11220:SF72">
    <property type="entry name" value="HEME-BINDING PROTEIN 2-LIKE ISOFORM X2"/>
    <property type="match status" value="1"/>
</dbReference>
<comment type="similarity">
    <text evidence="1">Belongs to the HEBP family.</text>
</comment>
<dbReference type="InterPro" id="IPR011256">
    <property type="entry name" value="Reg_factor_effector_dom_sf"/>
</dbReference>
<keyword evidence="4" id="KW-1185">Reference proteome</keyword>
<dbReference type="Gene3D" id="3.20.80.10">
    <property type="entry name" value="Regulatory factor, effector binding domain"/>
    <property type="match status" value="1"/>
</dbReference>
<dbReference type="Pfam" id="PF04832">
    <property type="entry name" value="SOUL"/>
    <property type="match status" value="1"/>
</dbReference>
<feature type="chain" id="PRO_5046612868" description="Heme-binding protein 2" evidence="2">
    <location>
        <begin position="17"/>
        <end position="211"/>
    </location>
</feature>
<evidence type="ECO:0000313" key="3">
    <source>
        <dbReference type="EMBL" id="CAK8694662.1"/>
    </source>
</evidence>